<protein>
    <submittedName>
        <fullName evidence="2">Uncharacterized protein</fullName>
    </submittedName>
</protein>
<dbReference type="RefSeq" id="XP_024572815.1">
    <property type="nucleotide sequence ID" value="XM_024720901.1"/>
</dbReference>
<dbReference type="EMBL" id="CCYD01000207">
    <property type="protein sequence ID" value="CEG36446.1"/>
    <property type="molecule type" value="Genomic_DNA"/>
</dbReference>
<feature type="compositionally biased region" description="Basic residues" evidence="1">
    <location>
        <begin position="230"/>
        <end position="239"/>
    </location>
</feature>
<feature type="region of interest" description="Disordered" evidence="1">
    <location>
        <begin position="214"/>
        <end position="243"/>
    </location>
</feature>
<keyword evidence="3" id="KW-1185">Reference proteome</keyword>
<accession>A0A0P1A773</accession>
<organism evidence="2 3">
    <name type="scientific">Plasmopara halstedii</name>
    <name type="common">Downy mildew of sunflower</name>
    <dbReference type="NCBI Taxonomy" id="4781"/>
    <lineage>
        <taxon>Eukaryota</taxon>
        <taxon>Sar</taxon>
        <taxon>Stramenopiles</taxon>
        <taxon>Oomycota</taxon>
        <taxon>Peronosporomycetes</taxon>
        <taxon>Peronosporales</taxon>
        <taxon>Peronosporaceae</taxon>
        <taxon>Plasmopara</taxon>
    </lineage>
</organism>
<sequence>MITKGVKSNAEVETLKQKLRMSVNQAVDAVCSEWEQRSTSPQPSNMTMEQSYGSCRKLVAYILANMDTSPGFVEQMDRIILACFSGASKRVLNAVVTHKVWFRASDTMQEGGKAFNEVTTSCNRHRESSRANLASIEDATVQDDVVIKQEKYDEVITSNNLDGPAFKRRELAQSLLTKRPRSRTTKMKLSTKKRLHAPNVIKPKKLLQRHLEANTAIKSVKGDTESGNERKRRKQRKVLPKQTNIIKSAPPVEDERGLLTFKEAIGELCYQERRTSEQTEFFKERLRKSIQFVDALLCRPPPGKVCMQNCRRIREGMCKSTAPCQDEMCRIWHDVEAHTDRCENLKCEFKLRILVRETMHKLHIKQLETSTTNQKLRKKTAAWDDLNASELSEPGSFTETIALLEREIEDLKRSLVAEESGIAEIHNALHQYWATLHEIGIESKHDDIDHFPEFGAHYAIRKKRK</sequence>
<feature type="compositionally biased region" description="Basic and acidic residues" evidence="1">
    <location>
        <begin position="220"/>
        <end position="229"/>
    </location>
</feature>
<dbReference type="Proteomes" id="UP000054928">
    <property type="component" value="Unassembled WGS sequence"/>
</dbReference>
<proteinExistence type="predicted"/>
<dbReference type="OrthoDB" id="110220at2759"/>
<evidence type="ECO:0000256" key="1">
    <source>
        <dbReference type="SAM" id="MobiDB-lite"/>
    </source>
</evidence>
<dbReference type="AlphaFoldDB" id="A0A0P1A773"/>
<reference evidence="3" key="1">
    <citation type="submission" date="2014-09" db="EMBL/GenBank/DDBJ databases">
        <authorList>
            <person name="Sharma Rahul"/>
            <person name="Thines Marco"/>
        </authorList>
    </citation>
    <scope>NUCLEOTIDE SEQUENCE [LARGE SCALE GENOMIC DNA]</scope>
</reference>
<dbReference type="STRING" id="4781.A0A0P1A773"/>
<dbReference type="OMA" id="CEDKMCR"/>
<name>A0A0P1A773_PLAHL</name>
<dbReference type="GeneID" id="36398051"/>
<evidence type="ECO:0000313" key="3">
    <source>
        <dbReference type="Proteomes" id="UP000054928"/>
    </source>
</evidence>
<evidence type="ECO:0000313" key="2">
    <source>
        <dbReference type="EMBL" id="CEG36446.1"/>
    </source>
</evidence>